<evidence type="ECO:0000256" key="2">
    <source>
        <dbReference type="ARBA" id="ARBA00022679"/>
    </source>
</evidence>
<keyword evidence="2 4" id="KW-0808">Transferase</keyword>
<dbReference type="InterPro" id="IPR046076">
    <property type="entry name" value="DUF6094"/>
</dbReference>
<sequence length="496" mass="55210">MPLFLGGYMGLMFPRLARNFAKNGYYPTDEATLERALGALQPSAGTMRIIDPCAGEGVAIAEAAYVLGRDSVQAYAVEYDRERASHAREMADQVLQGDLFDTMISRQSFGLLWFNPPYGDLVADHSGASQYQSKGRRRLEKVFYQRAIHFLQYGGVMVCIVPNSCLDVEFSSWLCNHFSDLQVYRAPDQQFRQIVVFGVRTKRKDQDRTVPHGELKDLLLAIGKGDSQPDELPIEWTLEPYQVPATTGELEHFYRVSLEASQFAEETSRLSGLWPDFGLHFHHMGAQPRPPVRALSSWHLALALAAGAISGVVTSKAGKVLVLKGDTYKEKSRKTEFTENEDGTVSEVRILTDRFIPMILAWDMTPGSASLGRIMKITSTAKAEEPPPIETPETAMQDVRASVAGSKFPSGSLVFSRGVNDVVADGFLNPAPYIRRHFAGDWGDCCDEDKRSNDAALRLGNRLFSVYDIDVEAETKLWIITEADRSVTTLLFPSEY</sequence>
<dbReference type="InterPro" id="IPR002052">
    <property type="entry name" value="DNA_methylase_N6_adenine_CS"/>
</dbReference>
<dbReference type="SUPFAM" id="SSF53335">
    <property type="entry name" value="S-adenosyl-L-methionine-dependent methyltransferases"/>
    <property type="match status" value="1"/>
</dbReference>
<dbReference type="PROSITE" id="PS00092">
    <property type="entry name" value="N6_MTASE"/>
    <property type="match status" value="1"/>
</dbReference>
<dbReference type="AlphaFoldDB" id="A0A3M6FGN3"/>
<dbReference type="GO" id="GO:0008168">
    <property type="term" value="F:methyltransferase activity"/>
    <property type="evidence" value="ECO:0007669"/>
    <property type="project" value="UniProtKB-KW"/>
</dbReference>
<evidence type="ECO:0000313" key="5">
    <source>
        <dbReference type="Proteomes" id="UP000269872"/>
    </source>
</evidence>
<dbReference type="Gene3D" id="3.40.50.150">
    <property type="entry name" value="Vaccinia Virus protein VP39"/>
    <property type="match status" value="1"/>
</dbReference>
<dbReference type="CDD" id="cd02440">
    <property type="entry name" value="AdoMet_MTases"/>
    <property type="match status" value="1"/>
</dbReference>
<dbReference type="Pfam" id="PF19587">
    <property type="entry name" value="DUF6094"/>
    <property type="match status" value="1"/>
</dbReference>
<protein>
    <submittedName>
        <fullName evidence="4">O-methyl transferase</fullName>
    </submittedName>
</protein>
<dbReference type="InterPro" id="IPR029063">
    <property type="entry name" value="SAM-dependent_MTases_sf"/>
</dbReference>
<dbReference type="GO" id="GO:0032259">
    <property type="term" value="P:methylation"/>
    <property type="evidence" value="ECO:0007669"/>
    <property type="project" value="UniProtKB-KW"/>
</dbReference>
<dbReference type="PRINTS" id="PR00507">
    <property type="entry name" value="N12N6MTFRASE"/>
</dbReference>
<evidence type="ECO:0000259" key="3">
    <source>
        <dbReference type="Pfam" id="PF19587"/>
    </source>
</evidence>
<reference evidence="4 5" key="1">
    <citation type="submission" date="2018-08" db="EMBL/GenBank/DDBJ databases">
        <title>Recombination of ecologically and evolutionarily significant loci maintains genetic cohesion in the Pseudomonas syringae species complex.</title>
        <authorList>
            <person name="Dillon M."/>
            <person name="Thakur S."/>
            <person name="Almeida R.N.D."/>
            <person name="Weir B.S."/>
            <person name="Guttman D.S."/>
        </authorList>
    </citation>
    <scope>NUCLEOTIDE SEQUENCE [LARGE SCALE GENOMIC DNA]</scope>
    <source>
        <strain evidence="4 5">ICMP 7496</strain>
    </source>
</reference>
<accession>A0A3M6FGN3</accession>
<comment type="caution">
    <text evidence="4">The sequence shown here is derived from an EMBL/GenBank/DDBJ whole genome shotgun (WGS) entry which is preliminary data.</text>
</comment>
<dbReference type="EMBL" id="RBUY01000018">
    <property type="protein sequence ID" value="RMV79106.1"/>
    <property type="molecule type" value="Genomic_DNA"/>
</dbReference>
<evidence type="ECO:0000313" key="4">
    <source>
        <dbReference type="EMBL" id="RMV79106.1"/>
    </source>
</evidence>
<feature type="domain" description="DUF6094" evidence="3">
    <location>
        <begin position="19"/>
        <end position="207"/>
    </location>
</feature>
<evidence type="ECO:0000256" key="1">
    <source>
        <dbReference type="ARBA" id="ARBA00022603"/>
    </source>
</evidence>
<name>A0A3M6FGN3_9PSED</name>
<proteinExistence type="predicted"/>
<keyword evidence="1" id="KW-0489">Methyltransferase</keyword>
<dbReference type="Proteomes" id="UP000269872">
    <property type="component" value="Unassembled WGS sequence"/>
</dbReference>
<dbReference type="GO" id="GO:0003676">
    <property type="term" value="F:nucleic acid binding"/>
    <property type="evidence" value="ECO:0007669"/>
    <property type="project" value="InterPro"/>
</dbReference>
<organism evidence="4 5">
    <name type="scientific">Pseudomonas caricapapayae</name>
    <dbReference type="NCBI Taxonomy" id="46678"/>
    <lineage>
        <taxon>Bacteria</taxon>
        <taxon>Pseudomonadati</taxon>
        <taxon>Pseudomonadota</taxon>
        <taxon>Gammaproteobacteria</taxon>
        <taxon>Pseudomonadales</taxon>
        <taxon>Pseudomonadaceae</taxon>
        <taxon>Pseudomonas</taxon>
    </lineage>
</organism>
<gene>
    <name evidence="4" type="ORF">ALP05_04383</name>
</gene>